<evidence type="ECO:0000256" key="1">
    <source>
        <dbReference type="SAM" id="Phobius"/>
    </source>
</evidence>
<protein>
    <submittedName>
        <fullName evidence="2">DUF4345 domain-containing protein</fullName>
    </submittedName>
</protein>
<dbReference type="RefSeq" id="WP_344739030.1">
    <property type="nucleotide sequence ID" value="NZ_BAABAY010000001.1"/>
</dbReference>
<feature type="transmembrane region" description="Helical" evidence="1">
    <location>
        <begin position="51"/>
        <end position="68"/>
    </location>
</feature>
<keyword evidence="1" id="KW-0812">Transmembrane</keyword>
<dbReference type="Pfam" id="PF14248">
    <property type="entry name" value="DUF4345"/>
    <property type="match status" value="1"/>
</dbReference>
<dbReference type="InterPro" id="IPR025597">
    <property type="entry name" value="DUF4345"/>
</dbReference>
<proteinExistence type="predicted"/>
<evidence type="ECO:0000313" key="2">
    <source>
        <dbReference type="EMBL" id="MFH6770643.1"/>
    </source>
</evidence>
<evidence type="ECO:0000313" key="3">
    <source>
        <dbReference type="Proteomes" id="UP001610100"/>
    </source>
</evidence>
<keyword evidence="1" id="KW-1133">Transmembrane helix</keyword>
<reference evidence="2 3" key="1">
    <citation type="submission" date="2024-02" db="EMBL/GenBank/DDBJ databases">
        <title>A Gaetbulibacter species isolated from tidal flats and genomic insights of their niches.</title>
        <authorList>
            <person name="Ye Y."/>
        </authorList>
    </citation>
    <scope>NUCLEOTIDE SEQUENCE [LARGE SCALE GENOMIC DNA]</scope>
    <source>
        <strain evidence="2 3">KYW382</strain>
    </source>
</reference>
<dbReference type="Proteomes" id="UP001610100">
    <property type="component" value="Unassembled WGS sequence"/>
</dbReference>
<keyword evidence="3" id="KW-1185">Reference proteome</keyword>
<comment type="caution">
    <text evidence="2">The sequence shown here is derived from an EMBL/GenBank/DDBJ whole genome shotgun (WGS) entry which is preliminary data.</text>
</comment>
<sequence length="128" mass="14152">MLKTKDDIRTKIHLLISVFVVIPVALVYGFYPEVLFQVPVTEINQLNSLKALMGVYLGFSYLWLSGVFSPRFLKAALMSNVVFMLGLGSGRLISLILDGFPSPLFTVGTAGELILGFYGLSVLYNEKK</sequence>
<accession>A0ABW7MUY6</accession>
<gene>
    <name evidence="2" type="ORF">V8G58_01760</name>
</gene>
<name>A0ABW7MUY6_9FLAO</name>
<keyword evidence="1" id="KW-0472">Membrane</keyword>
<feature type="transmembrane region" description="Helical" evidence="1">
    <location>
        <begin position="12"/>
        <end position="31"/>
    </location>
</feature>
<organism evidence="2 3">
    <name type="scientific">Gaetbulibacter aestuarii</name>
    <dbReference type="NCBI Taxonomy" id="1502358"/>
    <lineage>
        <taxon>Bacteria</taxon>
        <taxon>Pseudomonadati</taxon>
        <taxon>Bacteroidota</taxon>
        <taxon>Flavobacteriia</taxon>
        <taxon>Flavobacteriales</taxon>
        <taxon>Flavobacteriaceae</taxon>
        <taxon>Gaetbulibacter</taxon>
    </lineage>
</organism>
<dbReference type="EMBL" id="JBAWKB010000001">
    <property type="protein sequence ID" value="MFH6770643.1"/>
    <property type="molecule type" value="Genomic_DNA"/>
</dbReference>
<feature type="transmembrane region" description="Helical" evidence="1">
    <location>
        <begin position="103"/>
        <end position="124"/>
    </location>
</feature>
<feature type="transmembrane region" description="Helical" evidence="1">
    <location>
        <begin position="75"/>
        <end position="97"/>
    </location>
</feature>